<dbReference type="eggNOG" id="ENOG502QVCK">
    <property type="taxonomic scope" value="Eukaryota"/>
</dbReference>
<dbReference type="InterPro" id="IPR009078">
    <property type="entry name" value="Ferritin-like_SF"/>
</dbReference>
<sequence length="322" mass="32266">MPSFRQILAAAVVGLVTVTSAAPALPKISARTLKAFDLLTKRQNPATGLPDGLGDVDILQFALTLENLETAFYQQGFAKFPDSDFAALGLNAMQITDLKSIGGTEATHVTTLTSAVAGTGTQPVAPCTYKFGFTDAAGMVATASILENVGVSAYLGAAPLVQSKAILGVAASIVTVESRHQTFIRTAAKAVAIPSAFDTPLGIRNVFTLAAGFIESCPQGSNLAITPFPALTMTTPAAAGAPAPAAGSTVALTSTATGATSCAFSNGGLPGGTAFTPFANGACTVPPNLAGLVYVNLASASPADGVLTDAITLAGPMLMQVS</sequence>
<dbReference type="RefSeq" id="XP_008082766.1">
    <property type="nucleotide sequence ID" value="XM_008084575.1"/>
</dbReference>
<dbReference type="CDD" id="cd00657">
    <property type="entry name" value="Ferritin_like"/>
    <property type="match status" value="1"/>
</dbReference>
<gene>
    <name evidence="2" type="ORF">GLAREA_12812</name>
</gene>
<keyword evidence="1" id="KW-0732">Signal</keyword>
<dbReference type="Proteomes" id="UP000016922">
    <property type="component" value="Unassembled WGS sequence"/>
</dbReference>
<dbReference type="InterPro" id="IPR052965">
    <property type="entry name" value="Pigment-catalase-like"/>
</dbReference>
<dbReference type="KEGG" id="glz:GLAREA_12812"/>
<dbReference type="PANTHER" id="PTHR31694">
    <property type="entry name" value="DESICCATION-LIKE PROTEIN"/>
    <property type="match status" value="1"/>
</dbReference>
<accession>S3CYQ7</accession>
<evidence type="ECO:0000256" key="1">
    <source>
        <dbReference type="SAM" id="SignalP"/>
    </source>
</evidence>
<dbReference type="HOGENOM" id="CLU_029630_0_1_1"/>
<dbReference type="SUPFAM" id="SSF47240">
    <property type="entry name" value="Ferritin-like"/>
    <property type="match status" value="1"/>
</dbReference>
<dbReference type="AlphaFoldDB" id="S3CYQ7"/>
<dbReference type="GeneID" id="19471852"/>
<dbReference type="OMA" id="EVYMMIT"/>
<evidence type="ECO:0000313" key="2">
    <source>
        <dbReference type="EMBL" id="EPE30089.1"/>
    </source>
</evidence>
<protein>
    <submittedName>
        <fullName evidence="2">Ferritin-like protein</fullName>
    </submittedName>
</protein>
<dbReference type="EMBL" id="KE145365">
    <property type="protein sequence ID" value="EPE30089.1"/>
    <property type="molecule type" value="Genomic_DNA"/>
</dbReference>
<feature type="signal peptide" evidence="1">
    <location>
        <begin position="1"/>
        <end position="21"/>
    </location>
</feature>
<name>S3CYQ7_GLAL2</name>
<reference evidence="2 3" key="1">
    <citation type="journal article" date="2013" name="BMC Genomics">
        <title>Genomics-driven discovery of the pneumocandin biosynthetic gene cluster in the fungus Glarea lozoyensis.</title>
        <authorList>
            <person name="Chen L."/>
            <person name="Yue Q."/>
            <person name="Zhang X."/>
            <person name="Xiang M."/>
            <person name="Wang C."/>
            <person name="Li S."/>
            <person name="Che Y."/>
            <person name="Ortiz-Lopez F.J."/>
            <person name="Bills G.F."/>
            <person name="Liu X."/>
            <person name="An Z."/>
        </authorList>
    </citation>
    <scope>NUCLEOTIDE SEQUENCE [LARGE SCALE GENOMIC DNA]</scope>
    <source>
        <strain evidence="3">ATCC 20868 / MF5171</strain>
    </source>
</reference>
<proteinExistence type="predicted"/>
<dbReference type="Pfam" id="PF13668">
    <property type="entry name" value="Ferritin_2"/>
    <property type="match status" value="1"/>
</dbReference>
<dbReference type="PANTHER" id="PTHR31694:SF8">
    <property type="entry name" value="STRESS RESPONSE PROTEIN RDS1P"/>
    <property type="match status" value="1"/>
</dbReference>
<feature type="chain" id="PRO_5004507780" evidence="1">
    <location>
        <begin position="22"/>
        <end position="322"/>
    </location>
</feature>
<keyword evidence="3" id="KW-1185">Reference proteome</keyword>
<dbReference type="OrthoDB" id="1001765at2759"/>
<evidence type="ECO:0000313" key="3">
    <source>
        <dbReference type="Proteomes" id="UP000016922"/>
    </source>
</evidence>
<organism evidence="2 3">
    <name type="scientific">Glarea lozoyensis (strain ATCC 20868 / MF5171)</name>
    <dbReference type="NCBI Taxonomy" id="1116229"/>
    <lineage>
        <taxon>Eukaryota</taxon>
        <taxon>Fungi</taxon>
        <taxon>Dikarya</taxon>
        <taxon>Ascomycota</taxon>
        <taxon>Pezizomycotina</taxon>
        <taxon>Leotiomycetes</taxon>
        <taxon>Helotiales</taxon>
        <taxon>Helotiaceae</taxon>
        <taxon>Glarea</taxon>
    </lineage>
</organism>